<proteinExistence type="predicted"/>
<comment type="caution">
    <text evidence="2">The sequence shown here is derived from an EMBL/GenBank/DDBJ whole genome shotgun (WGS) entry which is preliminary data.</text>
</comment>
<evidence type="ECO:0000313" key="3">
    <source>
        <dbReference type="Proteomes" id="UP001465976"/>
    </source>
</evidence>
<feature type="compositionally biased region" description="Basic and acidic residues" evidence="1">
    <location>
        <begin position="131"/>
        <end position="146"/>
    </location>
</feature>
<protein>
    <submittedName>
        <fullName evidence="2">Uncharacterized protein</fullName>
    </submittedName>
</protein>
<sequence length="146" mass="16017">MLLGRSYNSNPVSLQARRIEQRAPSSTRLDRLARFQCQNERRATDNPAAKEDRDESDSSQKRVETEQEPVMQEWLSHSGPPPPPAPAAVKELSSSTTGPTTSLPNKPVDRASKHAASTRLKTSSKKQRGKRAIERGLGDSKGGAEQ</sequence>
<dbReference type="Proteomes" id="UP001465976">
    <property type="component" value="Unassembled WGS sequence"/>
</dbReference>
<feature type="compositionally biased region" description="Polar residues" evidence="1">
    <location>
        <begin position="1"/>
        <end position="13"/>
    </location>
</feature>
<evidence type="ECO:0000313" key="2">
    <source>
        <dbReference type="EMBL" id="KAL0577666.1"/>
    </source>
</evidence>
<accession>A0ABR3FQE1</accession>
<keyword evidence="3" id="KW-1185">Reference proteome</keyword>
<gene>
    <name evidence="2" type="ORF">V5O48_004314</name>
</gene>
<feature type="region of interest" description="Disordered" evidence="1">
    <location>
        <begin position="1"/>
        <end position="146"/>
    </location>
</feature>
<organism evidence="2 3">
    <name type="scientific">Marasmius crinis-equi</name>
    <dbReference type="NCBI Taxonomy" id="585013"/>
    <lineage>
        <taxon>Eukaryota</taxon>
        <taxon>Fungi</taxon>
        <taxon>Dikarya</taxon>
        <taxon>Basidiomycota</taxon>
        <taxon>Agaricomycotina</taxon>
        <taxon>Agaricomycetes</taxon>
        <taxon>Agaricomycetidae</taxon>
        <taxon>Agaricales</taxon>
        <taxon>Marasmiineae</taxon>
        <taxon>Marasmiaceae</taxon>
        <taxon>Marasmius</taxon>
    </lineage>
</organism>
<feature type="compositionally biased region" description="Low complexity" evidence="1">
    <location>
        <begin position="92"/>
        <end position="104"/>
    </location>
</feature>
<reference evidence="2 3" key="1">
    <citation type="submission" date="2024-02" db="EMBL/GenBank/DDBJ databases">
        <title>A draft genome for the cacao thread blight pathogen Marasmius crinis-equi.</title>
        <authorList>
            <person name="Cohen S.P."/>
            <person name="Baruah I.K."/>
            <person name="Amoako-Attah I."/>
            <person name="Bukari Y."/>
            <person name="Meinhardt L.W."/>
            <person name="Bailey B.A."/>
        </authorList>
    </citation>
    <scope>NUCLEOTIDE SEQUENCE [LARGE SCALE GENOMIC DNA]</scope>
    <source>
        <strain evidence="2 3">GH-76</strain>
    </source>
</reference>
<feature type="compositionally biased region" description="Basic and acidic residues" evidence="1">
    <location>
        <begin position="28"/>
        <end position="65"/>
    </location>
</feature>
<name>A0ABR3FQE1_9AGAR</name>
<evidence type="ECO:0000256" key="1">
    <source>
        <dbReference type="SAM" id="MobiDB-lite"/>
    </source>
</evidence>
<dbReference type="EMBL" id="JBAHYK010000143">
    <property type="protein sequence ID" value="KAL0577666.1"/>
    <property type="molecule type" value="Genomic_DNA"/>
</dbReference>